<sequence length="146" mass="15594">MELTRDETLRALAALEASWRHDEQALEALAAVGEFEQPLPVLLADYGHRTLQALLTIAFSGSDTTPEEALRLTEQMRENAIYRLSEVLGEALEVWGGAADGSSAAAGQIGRVVVSAIVAVSQSNTGDDILPLLAALRTHTLQEGRS</sequence>
<name>A0A561UQE6_9ACTN</name>
<organism evidence="1 2">
    <name type="scientific">Kitasatospora viridis</name>
    <dbReference type="NCBI Taxonomy" id="281105"/>
    <lineage>
        <taxon>Bacteria</taxon>
        <taxon>Bacillati</taxon>
        <taxon>Actinomycetota</taxon>
        <taxon>Actinomycetes</taxon>
        <taxon>Kitasatosporales</taxon>
        <taxon>Streptomycetaceae</taxon>
        <taxon>Kitasatospora</taxon>
    </lineage>
</organism>
<reference evidence="1 2" key="1">
    <citation type="submission" date="2019-06" db="EMBL/GenBank/DDBJ databases">
        <title>Sequencing the genomes of 1000 actinobacteria strains.</title>
        <authorList>
            <person name="Klenk H.-P."/>
        </authorList>
    </citation>
    <scope>NUCLEOTIDE SEQUENCE [LARGE SCALE GENOMIC DNA]</scope>
    <source>
        <strain evidence="1 2">DSM 44826</strain>
    </source>
</reference>
<dbReference type="EMBL" id="VIWT01000001">
    <property type="protein sequence ID" value="TWG01571.1"/>
    <property type="molecule type" value="Genomic_DNA"/>
</dbReference>
<dbReference type="Proteomes" id="UP000317940">
    <property type="component" value="Unassembled WGS sequence"/>
</dbReference>
<dbReference type="AlphaFoldDB" id="A0A561UQE6"/>
<proteinExistence type="predicted"/>
<comment type="caution">
    <text evidence="1">The sequence shown here is derived from an EMBL/GenBank/DDBJ whole genome shotgun (WGS) entry which is preliminary data.</text>
</comment>
<evidence type="ECO:0000313" key="1">
    <source>
        <dbReference type="EMBL" id="TWG01571.1"/>
    </source>
</evidence>
<keyword evidence="2" id="KW-1185">Reference proteome</keyword>
<evidence type="ECO:0000313" key="2">
    <source>
        <dbReference type="Proteomes" id="UP000317940"/>
    </source>
</evidence>
<accession>A0A561UQE6</accession>
<gene>
    <name evidence="1" type="ORF">FHX73_115472</name>
</gene>
<protein>
    <submittedName>
        <fullName evidence="1">Uncharacterized protein</fullName>
    </submittedName>
</protein>